<gene>
    <name evidence="2" type="ORF">MAR_023956</name>
</gene>
<feature type="coiled-coil region" evidence="1">
    <location>
        <begin position="598"/>
        <end position="692"/>
    </location>
</feature>
<reference evidence="2" key="1">
    <citation type="submission" date="2022-11" db="EMBL/GenBank/DDBJ databases">
        <title>Centuries of genome instability and evolution in soft-shell clam transmissible cancer (bioRxiv).</title>
        <authorList>
            <person name="Hart S.F.M."/>
            <person name="Yonemitsu M.A."/>
            <person name="Giersch R.M."/>
            <person name="Beal B.F."/>
            <person name="Arriagada G."/>
            <person name="Davis B.W."/>
            <person name="Ostrander E.A."/>
            <person name="Goff S.P."/>
            <person name="Metzger M.J."/>
        </authorList>
    </citation>
    <scope>NUCLEOTIDE SEQUENCE</scope>
    <source>
        <strain evidence="2">MELC-2E11</strain>
        <tissue evidence="2">Siphon/mantle</tissue>
    </source>
</reference>
<keyword evidence="3" id="KW-1185">Reference proteome</keyword>
<dbReference type="EMBL" id="CP111014">
    <property type="protein sequence ID" value="WAQ99583.1"/>
    <property type="molecule type" value="Genomic_DNA"/>
</dbReference>
<organism evidence="2 3">
    <name type="scientific">Mya arenaria</name>
    <name type="common">Soft-shell clam</name>
    <dbReference type="NCBI Taxonomy" id="6604"/>
    <lineage>
        <taxon>Eukaryota</taxon>
        <taxon>Metazoa</taxon>
        <taxon>Spiralia</taxon>
        <taxon>Lophotrochozoa</taxon>
        <taxon>Mollusca</taxon>
        <taxon>Bivalvia</taxon>
        <taxon>Autobranchia</taxon>
        <taxon>Heteroconchia</taxon>
        <taxon>Euheterodonta</taxon>
        <taxon>Imparidentia</taxon>
        <taxon>Neoheterodontei</taxon>
        <taxon>Myida</taxon>
        <taxon>Myoidea</taxon>
        <taxon>Myidae</taxon>
        <taxon>Mya</taxon>
    </lineage>
</organism>
<feature type="coiled-coil region" evidence="1">
    <location>
        <begin position="360"/>
        <end position="394"/>
    </location>
</feature>
<evidence type="ECO:0000313" key="3">
    <source>
        <dbReference type="Proteomes" id="UP001164746"/>
    </source>
</evidence>
<accession>A0ABY7DTZ8</accession>
<dbReference type="SUPFAM" id="SSF57997">
    <property type="entry name" value="Tropomyosin"/>
    <property type="match status" value="1"/>
</dbReference>
<name>A0ABY7DTZ8_MYAAR</name>
<dbReference type="Proteomes" id="UP001164746">
    <property type="component" value="Chromosome 3"/>
</dbReference>
<sequence length="698" mass="83343">MDDYLRWMTRKDSDRRAVILKQTLIDNDITMDKWLKQNQHCNDKDILAKRSEYFDLNQDEIYQLQQKQQENKRNIEYLKKRNDELWTKNDELVNENRFQEKKLDGYDLDLKHQLKKVDKLEQHINDNASYTEHIEYLLTQQQARNKSLKNEVSRLNALVGKLVNREHLGTNRIQREKEENQTLRREIIDLELEAAALRKELITLQGRYDRMSKCREGSATSVNRHERSGICSQKTTHKKSPKPGRSLIRENAMSFKAVDTLNRYDVNSLERERELFHAKINELENQLHSLRRERDSLYDELNKTVLPGSEHSNHFWREIQVVQPNTTYQHNEVSSSKHNPDDKLARSQLNRQLISCRQEKRLANDKIQEQEYIIRRLREEKEKLIQENRKQRSYYKEMAMHFQQDTEKREQKTQSVLNEELENDRSKTAVLSIEINKSAEILHEVTKELESEKSRNAILLTKSNQYREKMKQAYVDLSNYHAPLMQENRQSTERTATENNQQLERSLFDLFRLNEDMKGEVGSLNDKATKLTDTIEEKDKNISKLQSELQRKYQEIADRQGDLVLLKETNVKNERLISDLQTEMKQFQMKFKETSPDSERITDTIIHLEREVEEYKNEMKKTREEIEHATDKNLQMNRNISDLKISELAWSEKMDSLNDQIKELTKRKDNEISRLEIKLQRKCQEIENAMLAFFLVNV</sequence>
<proteinExistence type="predicted"/>
<evidence type="ECO:0000256" key="1">
    <source>
        <dbReference type="SAM" id="Coils"/>
    </source>
</evidence>
<feature type="coiled-coil region" evidence="1">
    <location>
        <begin position="266"/>
        <end position="300"/>
    </location>
</feature>
<protein>
    <submittedName>
        <fullName evidence="2">Uncharacterized protein</fullName>
    </submittedName>
</protein>
<feature type="coiled-coil region" evidence="1">
    <location>
        <begin position="138"/>
        <end position="207"/>
    </location>
</feature>
<keyword evidence="1" id="KW-0175">Coiled coil</keyword>
<feature type="coiled-coil region" evidence="1">
    <location>
        <begin position="528"/>
        <end position="555"/>
    </location>
</feature>
<evidence type="ECO:0000313" key="2">
    <source>
        <dbReference type="EMBL" id="WAQ99583.1"/>
    </source>
</evidence>